<dbReference type="InterPro" id="IPR010321">
    <property type="entry name" value="DUF922"/>
</dbReference>
<proteinExistence type="predicted"/>
<keyword evidence="2" id="KW-0732">Signal</keyword>
<sequence>MLDWVRYACVGCLCVSTAALAEVSEIIDYTYYELDEAGASQPLKEQLDAATPIQRDGRKLHGDTRWNLDWSFSTEALEDKTCKISDIDINLDALIRLPELGYEDAERQAEFNRYAEALQRHQIGHYIIAIQAANKIDVRLTYMEPAESCDVARTQAEAMAVAIEKEHREKEIAFDKQTRFGAEQGVSFAEPKAAPDGASPQGDAAQLED</sequence>
<reference evidence="4" key="1">
    <citation type="journal article" date="2019" name="Int. J. Syst. Evol. Microbiol.">
        <title>The Global Catalogue of Microorganisms (GCM) 10K type strain sequencing project: providing services to taxonomists for standard genome sequencing and annotation.</title>
        <authorList>
            <consortium name="The Broad Institute Genomics Platform"/>
            <consortium name="The Broad Institute Genome Sequencing Center for Infectious Disease"/>
            <person name="Wu L."/>
            <person name="Ma J."/>
        </authorList>
    </citation>
    <scope>NUCLEOTIDE SEQUENCE [LARGE SCALE GENOMIC DNA]</scope>
    <source>
        <strain evidence="4">KCTC 52141</strain>
    </source>
</reference>
<feature type="signal peptide" evidence="2">
    <location>
        <begin position="1"/>
        <end position="21"/>
    </location>
</feature>
<gene>
    <name evidence="3" type="ORF">ACFOEB_04815</name>
</gene>
<evidence type="ECO:0000256" key="2">
    <source>
        <dbReference type="SAM" id="SignalP"/>
    </source>
</evidence>
<accession>A0ABV7HLD6</accession>
<feature type="chain" id="PRO_5047027703" evidence="2">
    <location>
        <begin position="22"/>
        <end position="209"/>
    </location>
</feature>
<name>A0ABV7HLD6_9GAMM</name>
<protein>
    <submittedName>
        <fullName evidence="3">DUF922 domain-containing protein</fullName>
    </submittedName>
</protein>
<dbReference type="Pfam" id="PF06037">
    <property type="entry name" value="DUF922"/>
    <property type="match status" value="1"/>
</dbReference>
<dbReference type="EMBL" id="JBHRTL010000004">
    <property type="protein sequence ID" value="MFC3154517.1"/>
    <property type="molecule type" value="Genomic_DNA"/>
</dbReference>
<keyword evidence="4" id="KW-1185">Reference proteome</keyword>
<evidence type="ECO:0000313" key="4">
    <source>
        <dbReference type="Proteomes" id="UP001595548"/>
    </source>
</evidence>
<feature type="region of interest" description="Disordered" evidence="1">
    <location>
        <begin position="185"/>
        <end position="209"/>
    </location>
</feature>
<dbReference type="Proteomes" id="UP001595548">
    <property type="component" value="Unassembled WGS sequence"/>
</dbReference>
<comment type="caution">
    <text evidence="3">The sequence shown here is derived from an EMBL/GenBank/DDBJ whole genome shotgun (WGS) entry which is preliminary data.</text>
</comment>
<evidence type="ECO:0000256" key="1">
    <source>
        <dbReference type="SAM" id="MobiDB-lite"/>
    </source>
</evidence>
<dbReference type="RefSeq" id="WP_382414804.1">
    <property type="nucleotide sequence ID" value="NZ_AP031500.1"/>
</dbReference>
<evidence type="ECO:0000313" key="3">
    <source>
        <dbReference type="EMBL" id="MFC3154517.1"/>
    </source>
</evidence>
<organism evidence="3 4">
    <name type="scientific">Gilvimarinus japonicus</name>
    <dbReference type="NCBI Taxonomy" id="1796469"/>
    <lineage>
        <taxon>Bacteria</taxon>
        <taxon>Pseudomonadati</taxon>
        <taxon>Pseudomonadota</taxon>
        <taxon>Gammaproteobacteria</taxon>
        <taxon>Cellvibrionales</taxon>
        <taxon>Cellvibrionaceae</taxon>
        <taxon>Gilvimarinus</taxon>
    </lineage>
</organism>